<sequence length="79" mass="9645">MSPTVFREDGYRFFFFSREETRMHVHVHCAEGEAKFWLEPQIELARNYNLSRKQLQAIETIIEERQNELRNAWTKHFSI</sequence>
<dbReference type="RefSeq" id="WP_110579599.1">
    <property type="nucleotide sequence ID" value="NZ_BDSG01000067.1"/>
</dbReference>
<reference evidence="1 2" key="1">
    <citation type="journal article" date="2018" name="Front. Microbiol.">
        <title>Adaptation of the Freshwater Bloom-Forming Cyanobacterium Microcystis aeruginosa to Brackish Water Is Driven by Recent Horizontal Transfer of Sucrose Genes.</title>
        <authorList>
            <person name="Tanabe Y."/>
            <person name="Hodoki Y."/>
            <person name="Sano T."/>
            <person name="Tada K."/>
            <person name="Watanabe M.M."/>
        </authorList>
    </citation>
    <scope>NUCLEOTIDE SEQUENCE [LARGE SCALE GENOMIC DNA]</scope>
    <source>
        <strain evidence="1 2">Sj</strain>
    </source>
</reference>
<evidence type="ECO:0000313" key="2">
    <source>
        <dbReference type="Proteomes" id="UP000248272"/>
    </source>
</evidence>
<comment type="caution">
    <text evidence="1">The sequence shown here is derived from an EMBL/GenBank/DDBJ whole genome shotgun (WGS) entry which is preliminary data.</text>
</comment>
<dbReference type="EMBL" id="BDSG01000067">
    <property type="protein sequence ID" value="GBL11264.1"/>
    <property type="molecule type" value="Genomic_DNA"/>
</dbReference>
<protein>
    <recommendedName>
        <fullName evidence="3">DUF4160 domain-containing protein</fullName>
    </recommendedName>
</protein>
<name>A0A2Z6UQY4_MICAE</name>
<gene>
    <name evidence="1" type="ORF">MSj_02767</name>
</gene>
<organism evidence="1 2">
    <name type="scientific">Microcystis aeruginosa Sj</name>
    <dbReference type="NCBI Taxonomy" id="1979544"/>
    <lineage>
        <taxon>Bacteria</taxon>
        <taxon>Bacillati</taxon>
        <taxon>Cyanobacteriota</taxon>
        <taxon>Cyanophyceae</taxon>
        <taxon>Oscillatoriophycideae</taxon>
        <taxon>Chroococcales</taxon>
        <taxon>Microcystaceae</taxon>
        <taxon>Microcystis</taxon>
    </lineage>
</organism>
<dbReference type="Pfam" id="PF13711">
    <property type="entry name" value="DUF4160"/>
    <property type="match status" value="1"/>
</dbReference>
<dbReference type="InterPro" id="IPR025427">
    <property type="entry name" value="DUF4160"/>
</dbReference>
<accession>A0A2Z6UQY4</accession>
<evidence type="ECO:0008006" key="3">
    <source>
        <dbReference type="Google" id="ProtNLM"/>
    </source>
</evidence>
<proteinExistence type="predicted"/>
<evidence type="ECO:0000313" key="1">
    <source>
        <dbReference type="EMBL" id="GBL11264.1"/>
    </source>
</evidence>
<dbReference type="AlphaFoldDB" id="A0A2Z6UQY4"/>
<dbReference type="Proteomes" id="UP000248272">
    <property type="component" value="Unassembled WGS sequence"/>
</dbReference>